<protein>
    <recommendedName>
        <fullName evidence="3">HNH endonuclease</fullName>
    </recommendedName>
</protein>
<dbReference type="KEGG" id="cpi:Cpin_0027"/>
<dbReference type="EMBL" id="CP001699">
    <property type="protein sequence ID" value="ACU57536.1"/>
    <property type="molecule type" value="Genomic_DNA"/>
</dbReference>
<reference evidence="2" key="1">
    <citation type="submission" date="2009-08" db="EMBL/GenBank/DDBJ databases">
        <title>The complete genome of Chitinophaga pinensis DSM 2588.</title>
        <authorList>
            <consortium name="US DOE Joint Genome Institute (JGI-PGF)"/>
            <person name="Lucas S."/>
            <person name="Copeland A."/>
            <person name="Lapidus A."/>
            <person name="Glavina del Rio T."/>
            <person name="Dalin E."/>
            <person name="Tice H."/>
            <person name="Bruce D."/>
            <person name="Goodwin L."/>
            <person name="Pitluck S."/>
            <person name="Kyrpides N."/>
            <person name="Mavromatis K."/>
            <person name="Ivanova N."/>
            <person name="Mikhailova N."/>
            <person name="Sims D."/>
            <person name="Meinche L."/>
            <person name="Brettin T."/>
            <person name="Detter J.C."/>
            <person name="Han C."/>
            <person name="Larimer F."/>
            <person name="Land M."/>
            <person name="Hauser L."/>
            <person name="Markowitz V."/>
            <person name="Cheng J.-F."/>
            <person name="Hugenholtz P."/>
            <person name="Woyke T."/>
            <person name="Wu D."/>
            <person name="Spring S."/>
            <person name="Klenk H.-P."/>
            <person name="Eisen J.A."/>
        </authorList>
    </citation>
    <scope>NUCLEOTIDE SEQUENCE [LARGE SCALE GENOMIC DNA]</scope>
    <source>
        <strain evidence="2">ATCC 43595 / DSM 2588 / LMG 13176 / NBRC 15968 / NCIMB 11800 / UQM 2034</strain>
    </source>
</reference>
<reference evidence="1 2" key="2">
    <citation type="journal article" date="2010" name="Stand. Genomic Sci.">
        <title>Complete genome sequence of Chitinophaga pinensis type strain (UQM 2034).</title>
        <authorList>
            <person name="Glavina Del Rio T."/>
            <person name="Abt B."/>
            <person name="Spring S."/>
            <person name="Lapidus A."/>
            <person name="Nolan M."/>
            <person name="Tice H."/>
            <person name="Copeland A."/>
            <person name="Cheng J.F."/>
            <person name="Chen F."/>
            <person name="Bruce D."/>
            <person name="Goodwin L."/>
            <person name="Pitluck S."/>
            <person name="Ivanova N."/>
            <person name="Mavromatis K."/>
            <person name="Mikhailova N."/>
            <person name="Pati A."/>
            <person name="Chen A."/>
            <person name="Palaniappan K."/>
            <person name="Land M."/>
            <person name="Hauser L."/>
            <person name="Chang Y.J."/>
            <person name="Jeffries C.D."/>
            <person name="Chain P."/>
            <person name="Saunders E."/>
            <person name="Detter J.C."/>
            <person name="Brettin T."/>
            <person name="Rohde M."/>
            <person name="Goker M."/>
            <person name="Bristow J."/>
            <person name="Eisen J.A."/>
            <person name="Markowitz V."/>
            <person name="Hugenholtz P."/>
            <person name="Kyrpides N.C."/>
            <person name="Klenk H.P."/>
            <person name="Lucas S."/>
        </authorList>
    </citation>
    <scope>NUCLEOTIDE SEQUENCE [LARGE SCALE GENOMIC DNA]</scope>
    <source>
        <strain evidence="2">ATCC 43595 / DSM 2588 / LMG 13176 / NBRC 15968 / NCIMB 11800 / UQM 2034</strain>
    </source>
</reference>
<name>A0A979FYN0_CHIPD</name>
<evidence type="ECO:0008006" key="3">
    <source>
        <dbReference type="Google" id="ProtNLM"/>
    </source>
</evidence>
<organism evidence="1 2">
    <name type="scientific">Chitinophaga pinensis (strain ATCC 43595 / DSM 2588 / LMG 13176 / NBRC 15968 / NCIMB 11800 / UQM 2034)</name>
    <dbReference type="NCBI Taxonomy" id="485918"/>
    <lineage>
        <taxon>Bacteria</taxon>
        <taxon>Pseudomonadati</taxon>
        <taxon>Bacteroidota</taxon>
        <taxon>Chitinophagia</taxon>
        <taxon>Chitinophagales</taxon>
        <taxon>Chitinophagaceae</taxon>
        <taxon>Chitinophaga</taxon>
    </lineage>
</organism>
<dbReference type="Gene3D" id="1.10.30.50">
    <property type="match status" value="1"/>
</dbReference>
<dbReference type="AlphaFoldDB" id="A0A979FYN0"/>
<accession>A0A979FYN0</accession>
<dbReference type="Proteomes" id="UP000002215">
    <property type="component" value="Chromosome"/>
</dbReference>
<evidence type="ECO:0000313" key="1">
    <source>
        <dbReference type="EMBL" id="ACU57536.1"/>
    </source>
</evidence>
<evidence type="ECO:0000313" key="2">
    <source>
        <dbReference type="Proteomes" id="UP000002215"/>
    </source>
</evidence>
<gene>
    <name evidence="1" type="ordered locus">Cpin_0027</name>
</gene>
<proteinExistence type="predicted"/>
<sequence length="129" mass="15395">MPLNSSYKYLSLTDKHRRYIKASSLTGHIPEKSLASENTKQFVHGSYKTLLFDPQWKAKRNEILTRDQQKCIICQSQDNLHVHHRQYHFDTQLGKFKPPWDYSNHLLITLCERCHQRGHKKYKVPTIKF</sequence>